<sequence length="418" mass="47156">MENPQKGSAPFYAHKRHKRGLNPFLLLFFLFFVFCLQGLVTASPERPLPRSLQQVLADAGLDMGEGRPAEALAKLEAFYEKNPEMEHPLLFFWLGNARLQLEDSAAALTAYRKAVKLAPEDSRIWQNLAIAAHDAKAYSEAAHAMERAWETCKEKKGTLLYHSGLFYLMDKNSAAAWQRLDRLMQLDDHPREEWVRAHAQAAMETGNERKSIALLEAILDREPEDRGMWELATHLYLRVKDYKKAAAALEIRLALEGEPKASDYRLLGDLYANLNLPARAATAYATAQEKGDGCPRLLVREVQMLQAAQQNEKALQRIEGGLKQAADPALFEVAMAIHMGENRYREAMDAGVRYLNGHKGQGHNSRMLLTLGYCAYKAGEPEMARKFLERIPERDKKAREEAGRLLAHLRAIQNAPPL</sequence>
<gene>
    <name evidence="2" type="ORF">OOT00_07845</name>
</gene>
<dbReference type="Pfam" id="PF13432">
    <property type="entry name" value="TPR_16"/>
    <property type="match status" value="2"/>
</dbReference>
<evidence type="ECO:0000256" key="1">
    <source>
        <dbReference type="PROSITE-ProRule" id="PRU00339"/>
    </source>
</evidence>
<dbReference type="InterPro" id="IPR011990">
    <property type="entry name" value="TPR-like_helical_dom_sf"/>
</dbReference>
<dbReference type="Pfam" id="PF14559">
    <property type="entry name" value="TPR_19"/>
    <property type="match status" value="1"/>
</dbReference>
<keyword evidence="3" id="KW-1185">Reference proteome</keyword>
<dbReference type="Gene3D" id="1.25.40.10">
    <property type="entry name" value="Tetratricopeptide repeat domain"/>
    <property type="match status" value="3"/>
</dbReference>
<reference evidence="2 3" key="1">
    <citation type="submission" date="2022-11" db="EMBL/GenBank/DDBJ databases">
        <title>Desulfobotulus tamanensis H1 sp. nov. - anaerobic, alkaliphilic, sulphate reducing bacterium isolated from terrestrial mud volcano.</title>
        <authorList>
            <person name="Frolova A."/>
            <person name="Merkel A.Y."/>
            <person name="Slobodkin A.I."/>
        </authorList>
    </citation>
    <scope>NUCLEOTIDE SEQUENCE [LARGE SCALE GENOMIC DNA]</scope>
    <source>
        <strain evidence="2 3">H1</strain>
    </source>
</reference>
<dbReference type="Proteomes" id="UP001209681">
    <property type="component" value="Unassembled WGS sequence"/>
</dbReference>
<dbReference type="RefSeq" id="WP_265424762.1">
    <property type="nucleotide sequence ID" value="NZ_JAPFPW010000007.1"/>
</dbReference>
<name>A0ABT3N8V6_9BACT</name>
<evidence type="ECO:0000313" key="2">
    <source>
        <dbReference type="EMBL" id="MCW7753894.1"/>
    </source>
</evidence>
<dbReference type="InterPro" id="IPR019734">
    <property type="entry name" value="TPR_rpt"/>
</dbReference>
<dbReference type="SUPFAM" id="SSF48452">
    <property type="entry name" value="TPR-like"/>
    <property type="match status" value="2"/>
</dbReference>
<accession>A0ABT3N8V6</accession>
<comment type="caution">
    <text evidence="2">The sequence shown here is derived from an EMBL/GenBank/DDBJ whole genome shotgun (WGS) entry which is preliminary data.</text>
</comment>
<organism evidence="2 3">
    <name type="scientific">Desulfobotulus pelophilus</name>
    <dbReference type="NCBI Taxonomy" id="2823377"/>
    <lineage>
        <taxon>Bacteria</taxon>
        <taxon>Pseudomonadati</taxon>
        <taxon>Thermodesulfobacteriota</taxon>
        <taxon>Desulfobacteria</taxon>
        <taxon>Desulfobacterales</taxon>
        <taxon>Desulfobacteraceae</taxon>
        <taxon>Desulfobotulus</taxon>
    </lineage>
</organism>
<keyword evidence="1" id="KW-0802">TPR repeat</keyword>
<dbReference type="PROSITE" id="PS50005">
    <property type="entry name" value="TPR"/>
    <property type="match status" value="1"/>
</dbReference>
<evidence type="ECO:0000313" key="3">
    <source>
        <dbReference type="Proteomes" id="UP001209681"/>
    </source>
</evidence>
<dbReference type="PANTHER" id="PTHR12558:SF13">
    <property type="entry name" value="CELL DIVISION CYCLE PROTEIN 27 HOMOLOG"/>
    <property type="match status" value="1"/>
</dbReference>
<feature type="repeat" description="TPR" evidence="1">
    <location>
        <begin position="88"/>
        <end position="121"/>
    </location>
</feature>
<dbReference type="EMBL" id="JAPFPW010000007">
    <property type="protein sequence ID" value="MCW7753894.1"/>
    <property type="molecule type" value="Genomic_DNA"/>
</dbReference>
<dbReference type="SMART" id="SM00028">
    <property type="entry name" value="TPR"/>
    <property type="match status" value="4"/>
</dbReference>
<proteinExistence type="predicted"/>
<protein>
    <submittedName>
        <fullName evidence="2">Tetratricopeptide repeat protein</fullName>
    </submittedName>
</protein>
<dbReference type="PANTHER" id="PTHR12558">
    <property type="entry name" value="CELL DIVISION CYCLE 16,23,27"/>
    <property type="match status" value="1"/>
</dbReference>